<dbReference type="Pfam" id="PF13399">
    <property type="entry name" value="LytR_C"/>
    <property type="match status" value="1"/>
</dbReference>
<accession>A0A1G8Q1B4</accession>
<reference evidence="4 5" key="1">
    <citation type="submission" date="2016-10" db="EMBL/GenBank/DDBJ databases">
        <authorList>
            <person name="de Groot N.N."/>
        </authorList>
    </citation>
    <scope>NUCLEOTIDE SEQUENCE [LARGE SCALE GENOMIC DNA]</scope>
    <source>
        <strain evidence="4 5">DSM 44892</strain>
    </source>
</reference>
<evidence type="ECO:0000256" key="1">
    <source>
        <dbReference type="ARBA" id="ARBA00006068"/>
    </source>
</evidence>
<protein>
    <submittedName>
        <fullName evidence="4">Cell envelope-related function transcriptional attenuator common domain-containing protein</fullName>
    </submittedName>
</protein>
<feature type="domain" description="LytR/CpsA/Psr regulator C-terminal" evidence="3">
    <location>
        <begin position="354"/>
        <end position="434"/>
    </location>
</feature>
<dbReference type="Pfam" id="PF03816">
    <property type="entry name" value="LytR_cpsA_psr"/>
    <property type="match status" value="1"/>
</dbReference>
<organism evidence="4 5">
    <name type="scientific">Rhodococcus triatomae</name>
    <dbReference type="NCBI Taxonomy" id="300028"/>
    <lineage>
        <taxon>Bacteria</taxon>
        <taxon>Bacillati</taxon>
        <taxon>Actinomycetota</taxon>
        <taxon>Actinomycetes</taxon>
        <taxon>Mycobacteriales</taxon>
        <taxon>Nocardiaceae</taxon>
        <taxon>Rhodococcus</taxon>
    </lineage>
</organism>
<dbReference type="Gene3D" id="3.30.70.2390">
    <property type="match status" value="1"/>
</dbReference>
<dbReference type="PANTHER" id="PTHR33392">
    <property type="entry name" value="POLYISOPRENYL-TEICHOIC ACID--PEPTIDOGLYCAN TEICHOIC ACID TRANSFERASE TAGU"/>
    <property type="match status" value="1"/>
</dbReference>
<gene>
    <name evidence="4" type="ORF">SAMN05444695_11436</name>
</gene>
<name>A0A1G8Q1B4_9NOCA</name>
<dbReference type="Gene3D" id="3.40.630.190">
    <property type="entry name" value="LCP protein"/>
    <property type="match status" value="1"/>
</dbReference>
<dbReference type="RefSeq" id="WP_072739617.1">
    <property type="nucleotide sequence ID" value="NZ_CP048813.1"/>
</dbReference>
<dbReference type="InterPro" id="IPR004474">
    <property type="entry name" value="LytR_CpsA_psr"/>
</dbReference>
<dbReference type="NCBIfam" id="TIGR00350">
    <property type="entry name" value="lytR_cpsA_psr"/>
    <property type="match status" value="1"/>
</dbReference>
<dbReference type="InterPro" id="IPR027381">
    <property type="entry name" value="LytR/CpsA/Psr_C"/>
</dbReference>
<evidence type="ECO:0000259" key="3">
    <source>
        <dbReference type="Pfam" id="PF13399"/>
    </source>
</evidence>
<dbReference type="InterPro" id="IPR050922">
    <property type="entry name" value="LytR/CpsA/Psr_CW_biosynth"/>
</dbReference>
<proteinExistence type="inferred from homology"/>
<dbReference type="AlphaFoldDB" id="A0A1G8Q1B4"/>
<evidence type="ECO:0000259" key="2">
    <source>
        <dbReference type="Pfam" id="PF03816"/>
    </source>
</evidence>
<dbReference type="EMBL" id="FNDN01000014">
    <property type="protein sequence ID" value="SDI98255.1"/>
    <property type="molecule type" value="Genomic_DNA"/>
</dbReference>
<dbReference type="Proteomes" id="UP000183263">
    <property type="component" value="Unassembled WGS sequence"/>
</dbReference>
<dbReference type="PANTHER" id="PTHR33392:SF6">
    <property type="entry name" value="POLYISOPRENYL-TEICHOIC ACID--PEPTIDOGLYCAN TEICHOIC ACID TRANSFERASE TAGU"/>
    <property type="match status" value="1"/>
</dbReference>
<feature type="domain" description="Cell envelope-related transcriptional attenuator" evidence="2">
    <location>
        <begin position="84"/>
        <end position="253"/>
    </location>
</feature>
<comment type="similarity">
    <text evidence="1">Belongs to the LytR/CpsA/Psr (LCP) family.</text>
</comment>
<sequence length="472" mass="49328">MAVGSVAALAVTGTGWFVGEQLTGTFSTSDALAGLDGGRAADGAALNILLIGLDSRKAMDGSDLPAEFVTDALHAGDSDVGGYNTNTLILLHVPEHDGRPVAVSIPRDDYVEVPGYGHRKIKEAYGLAKADEDARLTGSGTLPLAERESRARDAGRRSTVETVQNLLDVHIDHFAEVNLLGFYNVASAIGPLEVCLNAPVDDEEYSGARFPAGRQLLDASQSLAFVRQRHGLPHGDLDRTRRQQAFLWAVARVFQSKGAFEQLTTLRDLTESLKDDVVVDSAMDPIALARRLEGAAAGGIEFHTLPISGFDEIDGQSVNLVDPAEMRDVVATLLDTSPDRGHRSPTATGDGPEIEVRNGTGVDGLAASVAASLRRAGHRTAEPGNGLPATITSVDYGADADRPAAEELAARLGVAARRVSGVDSGRMVLMLGTDIAATVEQSVAGPLPSTIPAVPDTPGPATDAPADVLCVD</sequence>
<keyword evidence="5" id="KW-1185">Reference proteome</keyword>
<evidence type="ECO:0000313" key="5">
    <source>
        <dbReference type="Proteomes" id="UP000183263"/>
    </source>
</evidence>
<evidence type="ECO:0000313" key="4">
    <source>
        <dbReference type="EMBL" id="SDI98255.1"/>
    </source>
</evidence>